<dbReference type="PANTHER" id="PTHR31069:SF12">
    <property type="entry name" value="TRANSCRIPTION FACTOR DOMAIN-CONTAINING PROTEIN"/>
    <property type="match status" value="1"/>
</dbReference>
<feature type="compositionally biased region" description="Low complexity" evidence="6">
    <location>
        <begin position="1086"/>
        <end position="1097"/>
    </location>
</feature>
<protein>
    <submittedName>
        <fullName evidence="8">DEHA2B11638p</fullName>
    </submittedName>
</protein>
<dbReference type="GO" id="GO:0000978">
    <property type="term" value="F:RNA polymerase II cis-regulatory region sequence-specific DNA binding"/>
    <property type="evidence" value="ECO:0007669"/>
    <property type="project" value="TreeGrafter"/>
</dbReference>
<dbReference type="Gene3D" id="4.10.240.10">
    <property type="entry name" value="Zn(2)-C6 fungal-type DNA-binding domain"/>
    <property type="match status" value="1"/>
</dbReference>
<dbReference type="GO" id="GO:0005634">
    <property type="term" value="C:nucleus"/>
    <property type="evidence" value="ECO:0007669"/>
    <property type="project" value="TreeGrafter"/>
</dbReference>
<dbReference type="InterPro" id="IPR050675">
    <property type="entry name" value="OAF3"/>
</dbReference>
<dbReference type="Pfam" id="PF00172">
    <property type="entry name" value="Zn_clus"/>
    <property type="match status" value="1"/>
</dbReference>
<dbReference type="GO" id="GO:0045944">
    <property type="term" value="P:positive regulation of transcription by RNA polymerase II"/>
    <property type="evidence" value="ECO:0007669"/>
    <property type="project" value="TreeGrafter"/>
</dbReference>
<dbReference type="KEGG" id="dha:DEHA2B11638g"/>
<dbReference type="AlphaFoldDB" id="Q6BWG0"/>
<name>Q6BWG0_DEBHA</name>
<feature type="domain" description="Zn(2)-C6 fungal-type" evidence="7">
    <location>
        <begin position="19"/>
        <end position="50"/>
    </location>
</feature>
<dbReference type="RefSeq" id="XP_457459.2">
    <property type="nucleotide sequence ID" value="XM_457459.1"/>
</dbReference>
<dbReference type="PROSITE" id="PS50048">
    <property type="entry name" value="ZN2_CY6_FUNGAL_2"/>
    <property type="match status" value="1"/>
</dbReference>
<evidence type="ECO:0000256" key="2">
    <source>
        <dbReference type="ARBA" id="ARBA00023015"/>
    </source>
</evidence>
<evidence type="ECO:0000259" key="7">
    <source>
        <dbReference type="PROSITE" id="PS50048"/>
    </source>
</evidence>
<dbReference type="PROSITE" id="PS00463">
    <property type="entry name" value="ZN2_CY6_FUNGAL_1"/>
    <property type="match status" value="1"/>
</dbReference>
<evidence type="ECO:0000256" key="4">
    <source>
        <dbReference type="ARBA" id="ARBA00023163"/>
    </source>
</evidence>
<dbReference type="SUPFAM" id="SSF57701">
    <property type="entry name" value="Zn2/Cys6 DNA-binding domain"/>
    <property type="match status" value="1"/>
</dbReference>
<proteinExistence type="predicted"/>
<keyword evidence="3" id="KW-0238">DNA-binding</keyword>
<feature type="compositionally biased region" description="Polar residues" evidence="6">
    <location>
        <begin position="1021"/>
        <end position="1034"/>
    </location>
</feature>
<feature type="region of interest" description="Disordered" evidence="6">
    <location>
        <begin position="298"/>
        <end position="318"/>
    </location>
</feature>
<evidence type="ECO:0000256" key="1">
    <source>
        <dbReference type="ARBA" id="ARBA00022723"/>
    </source>
</evidence>
<feature type="compositionally biased region" description="Polar residues" evidence="6">
    <location>
        <begin position="1048"/>
        <end position="1079"/>
    </location>
</feature>
<dbReference type="GO" id="GO:0000981">
    <property type="term" value="F:DNA-binding transcription factor activity, RNA polymerase II-specific"/>
    <property type="evidence" value="ECO:0007669"/>
    <property type="project" value="InterPro"/>
</dbReference>
<dbReference type="VEuPathDB" id="FungiDB:DEHA2B11638g"/>
<feature type="region of interest" description="Disordered" evidence="6">
    <location>
        <begin position="1021"/>
        <end position="1113"/>
    </location>
</feature>
<dbReference type="SMART" id="SM00066">
    <property type="entry name" value="GAL4"/>
    <property type="match status" value="1"/>
</dbReference>
<evidence type="ECO:0000313" key="9">
    <source>
        <dbReference type="Proteomes" id="UP000000599"/>
    </source>
</evidence>
<accession>Q6BWG0</accession>
<feature type="compositionally biased region" description="Polar residues" evidence="6">
    <location>
        <begin position="81"/>
        <end position="93"/>
    </location>
</feature>
<keyword evidence="4" id="KW-0804">Transcription</keyword>
<dbReference type="HOGENOM" id="CLU_005934_0_0_1"/>
<dbReference type="InterPro" id="IPR036864">
    <property type="entry name" value="Zn2-C6_fun-type_DNA-bd_sf"/>
</dbReference>
<dbReference type="GO" id="GO:0006351">
    <property type="term" value="P:DNA-templated transcription"/>
    <property type="evidence" value="ECO:0007669"/>
    <property type="project" value="InterPro"/>
</dbReference>
<keyword evidence="1" id="KW-0479">Metal-binding</keyword>
<reference evidence="8 9" key="1">
    <citation type="journal article" date="2004" name="Nature">
        <title>Genome evolution in yeasts.</title>
        <authorList>
            <consortium name="Genolevures"/>
            <person name="Dujon B."/>
            <person name="Sherman D."/>
            <person name="Fischer G."/>
            <person name="Durrens P."/>
            <person name="Casaregola S."/>
            <person name="Lafontaine I."/>
            <person name="de Montigny J."/>
            <person name="Marck C."/>
            <person name="Neuveglise C."/>
            <person name="Talla E."/>
            <person name="Goffard N."/>
            <person name="Frangeul L."/>
            <person name="Aigle M."/>
            <person name="Anthouard V."/>
            <person name="Babour A."/>
            <person name="Barbe V."/>
            <person name="Barnay S."/>
            <person name="Blanchin S."/>
            <person name="Beckerich J.M."/>
            <person name="Beyne E."/>
            <person name="Bleykasten C."/>
            <person name="Boisrame A."/>
            <person name="Boyer J."/>
            <person name="Cattolico L."/>
            <person name="Confanioleri F."/>
            <person name="de Daruvar A."/>
            <person name="Despons L."/>
            <person name="Fabre E."/>
            <person name="Fairhead C."/>
            <person name="Ferry-Dumazet H."/>
            <person name="Groppi A."/>
            <person name="Hantraye F."/>
            <person name="Hennequin C."/>
            <person name="Jauniaux N."/>
            <person name="Joyet P."/>
            <person name="Kachouri R."/>
            <person name="Kerrest A."/>
            <person name="Koszul R."/>
            <person name="Lemaire M."/>
            <person name="Lesur I."/>
            <person name="Ma L."/>
            <person name="Muller H."/>
            <person name="Nicaud J.M."/>
            <person name="Nikolski M."/>
            <person name="Oztas S."/>
            <person name="Ozier-Kalogeropoulos O."/>
            <person name="Pellenz S."/>
            <person name="Potier S."/>
            <person name="Richard G.F."/>
            <person name="Straub M.L."/>
            <person name="Suleau A."/>
            <person name="Swennene D."/>
            <person name="Tekaia F."/>
            <person name="Wesolowski-Louvel M."/>
            <person name="Westhof E."/>
            <person name="Wirth B."/>
            <person name="Zeniou-Meyer M."/>
            <person name="Zivanovic I."/>
            <person name="Bolotin-Fukuhara M."/>
            <person name="Thierry A."/>
            <person name="Bouchier C."/>
            <person name="Caudron B."/>
            <person name="Scarpelli C."/>
            <person name="Gaillardin C."/>
            <person name="Weissenbach J."/>
            <person name="Wincker P."/>
            <person name="Souciet J.L."/>
        </authorList>
    </citation>
    <scope>NUCLEOTIDE SEQUENCE [LARGE SCALE GENOMIC DNA]</scope>
    <source>
        <strain evidence="9">ATCC 36239 / CBS 767 / BCRC 21394 / JCM 1990 / NBRC 0083 / IGC 2968</strain>
    </source>
</reference>
<dbReference type="Pfam" id="PF04082">
    <property type="entry name" value="Fungal_trans"/>
    <property type="match status" value="1"/>
</dbReference>
<feature type="region of interest" description="Disordered" evidence="6">
    <location>
        <begin position="78"/>
        <end position="99"/>
    </location>
</feature>
<dbReference type="InterPro" id="IPR007219">
    <property type="entry name" value="XnlR_reg_dom"/>
</dbReference>
<dbReference type="InterPro" id="IPR001138">
    <property type="entry name" value="Zn2Cys6_DnaBD"/>
</dbReference>
<sequence>MLEQNEELKVRRRNRPSLVCNACRQRKIKCNKGRPCSGCVKNKIEHLCKYDYNWPIKKKQRTSSTTGYTDSARYPIAVLPSNGTAGENDSGSIKASPKGVDASENSVLLIEKSKLDELNAKLQKYEASSNEAKAPTAVTETIVLSDDGIIQNTAINQHIEECPMTGTVLHNPDLPGEVNNCCFCTLFIQNENYTEEPIKTDLTNSDKLYKPKSVYIGVNPYQDEDETINLFDDSGFVDIREPSSNSNGIFNWSSVWKKDKPLVLLKKYSQYEKFESGKGGTLVMSKSKGKNVATTIDSSLPMNANVPNRHKVQNSVTERSANPTNEIMTGEISSDSSQQFARKDFERSNYMPYKNSAIKGPYVGPRRRSLNNSPLPLGISLFDSQVDRELKLVEQIKHTIPKKRVIWLLVKRFFRFLYPFFPFLDEVDFRREISRIIGPESYEDEKLKEIYVEKRIDLANLGTLLVVLRLTYLSLFSNRCSVNNAKLTTKDSSPAAQEAKYLLSNPVHINAINTGQVCLHQFQFSRKYSLPVLQCALFVRLYHKYAPEDGDGVDGGDSQASVSVLIQMAYSMGLNREPDNFKDCLNNERLNNVGRKIWHSLLINDFMNAYTYGSPLTSAGMFYDTKVPFYRKGNENVLNHNLDKAIAKCHGFAGGLIYGPMKDIVRLTSSLRKDIKMSELTKYLNRLEICPNKLFGEPSDYTNVLESEGVSYSFVKMTKLGVLLSLKGFYLSVYSYLISHYDAKKNHSLSFYYRKKISSCIAELTPSLFLHVCKGQEIFGEGADLLINPHLERIIHIINEINLSMLVRANYTLHRMVRDPDHRMKLNSDVNYKIRFQKLGRYIVLLENCARVCILGTSIMSQRYYYAWGLNRSHSFLLRIIKNEEFYLQNMNCDIGVENIATHQLQELIDITEGSFARLNSIISAHCEDYQVQRLFDLKNQPQMPSILINTSATNSPSSSLGIIDDSIDYDTTHVPEPFTEPSAPMMATSDFDSFNFGTSAEIDALWLQMLSMKNQKRNFIHNQDSPSSSTGLSNADKRATDLYGSSGRESGTNQAQEQGDSYNQYPSPYQGQYQTSGRNFRDQHQNQQQNQSPSNNYHFQGPNIQTDNLLNQPFDFGNTDDLDMFSDLPLDQLFSGNIV</sequence>
<dbReference type="OMA" id="RYYFAWG"/>
<feature type="compositionally biased region" description="Polar residues" evidence="6">
    <location>
        <begin position="1103"/>
        <end position="1112"/>
    </location>
</feature>
<dbReference type="EMBL" id="CR382134">
    <property type="protein sequence ID" value="CAG85463.2"/>
    <property type="molecule type" value="Genomic_DNA"/>
</dbReference>
<evidence type="ECO:0000256" key="6">
    <source>
        <dbReference type="SAM" id="MobiDB-lite"/>
    </source>
</evidence>
<dbReference type="STRING" id="284592.Q6BWG0"/>
<dbReference type="InParanoid" id="Q6BWG0"/>
<evidence type="ECO:0000256" key="3">
    <source>
        <dbReference type="ARBA" id="ARBA00023125"/>
    </source>
</evidence>
<dbReference type="PANTHER" id="PTHR31069">
    <property type="entry name" value="OLEATE-ACTIVATED TRANSCRIPTION FACTOR 1-RELATED"/>
    <property type="match status" value="1"/>
</dbReference>
<dbReference type="CDD" id="cd00067">
    <property type="entry name" value="GAL4"/>
    <property type="match status" value="1"/>
</dbReference>
<dbReference type="eggNOG" id="ENOG502QRPQ">
    <property type="taxonomic scope" value="Eukaryota"/>
</dbReference>
<dbReference type="CDD" id="cd12148">
    <property type="entry name" value="fungal_TF_MHR"/>
    <property type="match status" value="1"/>
</dbReference>
<evidence type="ECO:0000256" key="5">
    <source>
        <dbReference type="ARBA" id="ARBA00023242"/>
    </source>
</evidence>
<dbReference type="FunCoup" id="Q6BWG0">
    <property type="interactions" value="558"/>
</dbReference>
<dbReference type="GeneID" id="2913394"/>
<evidence type="ECO:0000313" key="8">
    <source>
        <dbReference type="EMBL" id="CAG85463.2"/>
    </source>
</evidence>
<keyword evidence="9" id="KW-1185">Reference proteome</keyword>
<keyword evidence="2" id="KW-0805">Transcription regulation</keyword>
<organism evidence="8 9">
    <name type="scientific">Debaryomyces hansenii (strain ATCC 36239 / CBS 767 / BCRC 21394 / JCM 1990 / NBRC 0083 / IGC 2968)</name>
    <name type="common">Yeast</name>
    <name type="synonym">Torulaspora hansenii</name>
    <dbReference type="NCBI Taxonomy" id="284592"/>
    <lineage>
        <taxon>Eukaryota</taxon>
        <taxon>Fungi</taxon>
        <taxon>Dikarya</taxon>
        <taxon>Ascomycota</taxon>
        <taxon>Saccharomycotina</taxon>
        <taxon>Pichiomycetes</taxon>
        <taxon>Debaryomycetaceae</taxon>
        <taxon>Debaryomyces</taxon>
    </lineage>
</organism>
<gene>
    <name evidence="8" type="ordered locus">DEHA2B11638g</name>
</gene>
<dbReference type="GO" id="GO:0008270">
    <property type="term" value="F:zinc ion binding"/>
    <property type="evidence" value="ECO:0007669"/>
    <property type="project" value="InterPro"/>
</dbReference>
<keyword evidence="5" id="KW-0539">Nucleus</keyword>
<dbReference type="Proteomes" id="UP000000599">
    <property type="component" value="Chromosome B"/>
</dbReference>
<dbReference type="OrthoDB" id="4159781at2759"/>